<feature type="domain" description="Tyr recombinase" evidence="2">
    <location>
        <begin position="33"/>
        <end position="208"/>
    </location>
</feature>
<reference evidence="3 4" key="1">
    <citation type="submission" date="2016-02" db="EMBL/GenBank/DDBJ databases">
        <title>Draft genome sequence of the strain BR 10247T Bradyrhizobium neotropicale isolated from nodules of Centrolobium paraense.</title>
        <authorList>
            <person name="Simoes-Araujo J.L."/>
            <person name="Barauna A.C."/>
            <person name="Silva K."/>
            <person name="Zilli J.E."/>
        </authorList>
    </citation>
    <scope>NUCLEOTIDE SEQUENCE [LARGE SCALE GENOMIC DNA]</scope>
    <source>
        <strain evidence="3 4">BR 10247</strain>
    </source>
</reference>
<protein>
    <recommendedName>
        <fullName evidence="2">Tyr recombinase domain-containing protein</fullName>
    </recommendedName>
</protein>
<dbReference type="InterPro" id="IPR011010">
    <property type="entry name" value="DNA_brk_join_enz"/>
</dbReference>
<comment type="caution">
    <text evidence="3">The sequence shown here is derived from an EMBL/GenBank/DDBJ whole genome shotgun (WGS) entry which is preliminary data.</text>
</comment>
<dbReference type="Gene3D" id="1.10.443.10">
    <property type="entry name" value="Intergrase catalytic core"/>
    <property type="match status" value="1"/>
</dbReference>
<accession>A0A176Z0V3</accession>
<evidence type="ECO:0000256" key="1">
    <source>
        <dbReference type="ARBA" id="ARBA00023172"/>
    </source>
</evidence>
<dbReference type="GO" id="GO:0006310">
    <property type="term" value="P:DNA recombination"/>
    <property type="evidence" value="ECO:0007669"/>
    <property type="project" value="UniProtKB-KW"/>
</dbReference>
<dbReference type="SUPFAM" id="SSF56349">
    <property type="entry name" value="DNA breaking-rejoining enzymes"/>
    <property type="match status" value="1"/>
</dbReference>
<keyword evidence="4" id="KW-1185">Reference proteome</keyword>
<dbReference type="Proteomes" id="UP000077173">
    <property type="component" value="Unassembled WGS sequence"/>
</dbReference>
<dbReference type="InterPro" id="IPR002104">
    <property type="entry name" value="Integrase_catalytic"/>
</dbReference>
<dbReference type="GO" id="GO:0003677">
    <property type="term" value="F:DNA binding"/>
    <property type="evidence" value="ECO:0007669"/>
    <property type="project" value="InterPro"/>
</dbReference>
<organism evidence="3 4">
    <name type="scientific">Bradyrhizobium neotropicale</name>
    <dbReference type="NCBI Taxonomy" id="1497615"/>
    <lineage>
        <taxon>Bacteria</taxon>
        <taxon>Pseudomonadati</taxon>
        <taxon>Pseudomonadota</taxon>
        <taxon>Alphaproteobacteria</taxon>
        <taxon>Hyphomicrobiales</taxon>
        <taxon>Nitrobacteraceae</taxon>
        <taxon>Bradyrhizobium</taxon>
    </lineage>
</organism>
<dbReference type="EMBL" id="LSEF01000080">
    <property type="protein sequence ID" value="OAF12827.1"/>
    <property type="molecule type" value="Genomic_DNA"/>
</dbReference>
<dbReference type="Pfam" id="PF00589">
    <property type="entry name" value="Phage_integrase"/>
    <property type="match status" value="1"/>
</dbReference>
<dbReference type="PROSITE" id="PS51898">
    <property type="entry name" value="TYR_RECOMBINASE"/>
    <property type="match status" value="1"/>
</dbReference>
<gene>
    <name evidence="3" type="ORF">AXW67_19660</name>
</gene>
<proteinExistence type="predicted"/>
<dbReference type="GO" id="GO:0015074">
    <property type="term" value="P:DNA integration"/>
    <property type="evidence" value="ECO:0007669"/>
    <property type="project" value="InterPro"/>
</dbReference>
<evidence type="ECO:0000313" key="3">
    <source>
        <dbReference type="EMBL" id="OAF12827.1"/>
    </source>
</evidence>
<dbReference type="AlphaFoldDB" id="A0A176Z0V3"/>
<name>A0A176Z0V3_9BRAD</name>
<evidence type="ECO:0000259" key="2">
    <source>
        <dbReference type="PROSITE" id="PS51898"/>
    </source>
</evidence>
<dbReference type="InterPro" id="IPR013762">
    <property type="entry name" value="Integrase-like_cat_sf"/>
</dbReference>
<sequence>MQVLSRVLAHAVELGKIAGNPCEGIAHLYSNDRSEIIWTDSDIAHIKQTCSAVIAHAVDLAAHTGLRLGDLVKLSWSHVGDDAIILTTGKSKHKREAIIPLYGALREVLARIPKRATTILTSTKRRPWTVDGFGSSFNKAKIDAEMSERDLHFNDLRGTAATKFYVAGFTMREIAETLAWEEESVEKIIRRYVGRNAAIKARIRKLEARE</sequence>
<keyword evidence="1" id="KW-0233">DNA recombination</keyword>
<evidence type="ECO:0000313" key="4">
    <source>
        <dbReference type="Proteomes" id="UP000077173"/>
    </source>
</evidence>